<comment type="subcellular location">
    <subcellularLocation>
        <location evidence="2">Membrane</location>
    </subcellularLocation>
</comment>
<dbReference type="SMART" id="SM00304">
    <property type="entry name" value="HAMP"/>
    <property type="match status" value="1"/>
</dbReference>
<dbReference type="CDD" id="cd06225">
    <property type="entry name" value="HAMP"/>
    <property type="match status" value="1"/>
</dbReference>
<dbReference type="InterPro" id="IPR003661">
    <property type="entry name" value="HisK_dim/P_dom"/>
</dbReference>
<dbReference type="EMBL" id="QFQP01000024">
    <property type="protein sequence ID" value="PZR08673.1"/>
    <property type="molecule type" value="Genomic_DNA"/>
</dbReference>
<evidence type="ECO:0000256" key="7">
    <source>
        <dbReference type="ARBA" id="ARBA00022777"/>
    </source>
</evidence>
<evidence type="ECO:0000256" key="8">
    <source>
        <dbReference type="ARBA" id="ARBA00022989"/>
    </source>
</evidence>
<comment type="caution">
    <text evidence="14">The sequence shown here is derived from an EMBL/GenBank/DDBJ whole genome shotgun (WGS) entry which is preliminary data.</text>
</comment>
<keyword evidence="4" id="KW-0597">Phosphoprotein</keyword>
<dbReference type="GO" id="GO:0016020">
    <property type="term" value="C:membrane"/>
    <property type="evidence" value="ECO:0007669"/>
    <property type="project" value="UniProtKB-SubCell"/>
</dbReference>
<dbReference type="PRINTS" id="PR00344">
    <property type="entry name" value="BCTRLSENSOR"/>
</dbReference>
<dbReference type="InterPro" id="IPR050428">
    <property type="entry name" value="TCS_sensor_his_kinase"/>
</dbReference>
<dbReference type="InterPro" id="IPR005467">
    <property type="entry name" value="His_kinase_dom"/>
</dbReference>
<comment type="catalytic activity">
    <reaction evidence="1">
        <text>ATP + protein L-histidine = ADP + protein N-phospho-L-histidine.</text>
        <dbReference type="EC" id="2.7.13.3"/>
    </reaction>
</comment>
<protein>
    <recommendedName>
        <fullName evidence="3">histidine kinase</fullName>
        <ecNumber evidence="3">2.7.13.3</ecNumber>
    </recommendedName>
</protein>
<dbReference type="Pfam" id="PF00512">
    <property type="entry name" value="HisKA"/>
    <property type="match status" value="1"/>
</dbReference>
<evidence type="ECO:0000256" key="11">
    <source>
        <dbReference type="SAM" id="Phobius"/>
    </source>
</evidence>
<evidence type="ECO:0000256" key="1">
    <source>
        <dbReference type="ARBA" id="ARBA00000085"/>
    </source>
</evidence>
<organism evidence="14 15">
    <name type="scientific">Archangium gephyra</name>
    <dbReference type="NCBI Taxonomy" id="48"/>
    <lineage>
        <taxon>Bacteria</taxon>
        <taxon>Pseudomonadati</taxon>
        <taxon>Myxococcota</taxon>
        <taxon>Myxococcia</taxon>
        <taxon>Myxococcales</taxon>
        <taxon>Cystobacterineae</taxon>
        <taxon>Archangiaceae</taxon>
        <taxon>Archangium</taxon>
    </lineage>
</organism>
<dbReference type="Gene3D" id="3.30.565.10">
    <property type="entry name" value="Histidine kinase-like ATPase, C-terminal domain"/>
    <property type="match status" value="1"/>
</dbReference>
<accession>A0A2W5T6V7</accession>
<dbReference type="InterPro" id="IPR036890">
    <property type="entry name" value="HATPase_C_sf"/>
</dbReference>
<dbReference type="PANTHER" id="PTHR45436:SF5">
    <property type="entry name" value="SENSOR HISTIDINE KINASE TRCS"/>
    <property type="match status" value="1"/>
</dbReference>
<evidence type="ECO:0000313" key="14">
    <source>
        <dbReference type="EMBL" id="PZR08673.1"/>
    </source>
</evidence>
<evidence type="ECO:0000259" key="12">
    <source>
        <dbReference type="PROSITE" id="PS50109"/>
    </source>
</evidence>
<dbReference type="InterPro" id="IPR036097">
    <property type="entry name" value="HisK_dim/P_sf"/>
</dbReference>
<dbReference type="PANTHER" id="PTHR45436">
    <property type="entry name" value="SENSOR HISTIDINE KINASE YKOH"/>
    <property type="match status" value="1"/>
</dbReference>
<dbReference type="Pfam" id="PF02518">
    <property type="entry name" value="HATPase_c"/>
    <property type="match status" value="1"/>
</dbReference>
<keyword evidence="9" id="KW-0902">Two-component regulatory system</keyword>
<gene>
    <name evidence="14" type="ORF">DI536_24550</name>
</gene>
<proteinExistence type="predicted"/>
<dbReference type="SUPFAM" id="SSF158472">
    <property type="entry name" value="HAMP domain-like"/>
    <property type="match status" value="1"/>
</dbReference>
<dbReference type="PROSITE" id="PS50885">
    <property type="entry name" value="HAMP"/>
    <property type="match status" value="1"/>
</dbReference>
<keyword evidence="10 11" id="KW-0472">Membrane</keyword>
<evidence type="ECO:0000256" key="6">
    <source>
        <dbReference type="ARBA" id="ARBA00022692"/>
    </source>
</evidence>
<sequence>MLQLRERDAEGLEARGAHDHLSPFTTMKLATRLTLAIGLFAVALFATGGALLLQRERRELETVERREALLLARSLQVAFENALRDRQIEDVSETLAALERVEPDVGIFVFDEEGKLVGASAGAVATEQTHDLERRARTSPQHLVELSPSTLRVGMKLRDETPESPSAIVLEKPLLTLQADLARTQRFIMLTVFAFVTAVALLAWVLTRRYVGAPLRQMVNDMRRVREGDLSLEKTTRSFDEVGETAHEFDELVKALATARTHAKEEADARQRMERGLQDADKLITLGQLSAVMAHEIGSPLQVLEGRARALSKHAGDADATTRTAQMLVEQTERITRIVGQLLSMTRRRAPAPTTLNGAQCVQTVVALLEVEARRKDVSLQVAASGEATVFADADQLQQVALNLLRNAIAASPRGATVKVRVTGGERFVLEVEDEGPGLSPEVRKRLFEPFFTTRSHDGGTGLGLSVVHTIVREHQGTVEFPELPRGCLARVTIGHPDPLPAGAWESAS</sequence>
<dbReference type="Gene3D" id="6.10.340.10">
    <property type="match status" value="1"/>
</dbReference>
<dbReference type="AlphaFoldDB" id="A0A2W5T6V7"/>
<keyword evidence="6 11" id="KW-0812">Transmembrane</keyword>
<evidence type="ECO:0000256" key="5">
    <source>
        <dbReference type="ARBA" id="ARBA00022679"/>
    </source>
</evidence>
<evidence type="ECO:0000259" key="13">
    <source>
        <dbReference type="PROSITE" id="PS50885"/>
    </source>
</evidence>
<evidence type="ECO:0000256" key="3">
    <source>
        <dbReference type="ARBA" id="ARBA00012438"/>
    </source>
</evidence>
<keyword evidence="7 14" id="KW-0418">Kinase</keyword>
<dbReference type="Proteomes" id="UP000249061">
    <property type="component" value="Unassembled WGS sequence"/>
</dbReference>
<evidence type="ECO:0000256" key="9">
    <source>
        <dbReference type="ARBA" id="ARBA00023012"/>
    </source>
</evidence>
<evidence type="ECO:0000256" key="4">
    <source>
        <dbReference type="ARBA" id="ARBA00022553"/>
    </source>
</evidence>
<dbReference type="CDD" id="cd00082">
    <property type="entry name" value="HisKA"/>
    <property type="match status" value="1"/>
</dbReference>
<dbReference type="SUPFAM" id="SSF55874">
    <property type="entry name" value="ATPase domain of HSP90 chaperone/DNA topoisomerase II/histidine kinase"/>
    <property type="match status" value="1"/>
</dbReference>
<feature type="domain" description="Histidine kinase" evidence="12">
    <location>
        <begin position="292"/>
        <end position="498"/>
    </location>
</feature>
<dbReference type="InterPro" id="IPR003594">
    <property type="entry name" value="HATPase_dom"/>
</dbReference>
<dbReference type="SUPFAM" id="SSF47384">
    <property type="entry name" value="Homodimeric domain of signal transducing histidine kinase"/>
    <property type="match status" value="1"/>
</dbReference>
<dbReference type="PROSITE" id="PS50109">
    <property type="entry name" value="HIS_KIN"/>
    <property type="match status" value="1"/>
</dbReference>
<dbReference type="SMART" id="SM00387">
    <property type="entry name" value="HATPase_c"/>
    <property type="match status" value="1"/>
</dbReference>
<reference evidence="14 15" key="1">
    <citation type="submission" date="2017-08" db="EMBL/GenBank/DDBJ databases">
        <title>Infants hospitalized years apart are colonized by the same room-sourced microbial strains.</title>
        <authorList>
            <person name="Brooks B."/>
            <person name="Olm M.R."/>
            <person name="Firek B.A."/>
            <person name="Baker R."/>
            <person name="Thomas B.C."/>
            <person name="Morowitz M.J."/>
            <person name="Banfield J.F."/>
        </authorList>
    </citation>
    <scope>NUCLEOTIDE SEQUENCE [LARGE SCALE GENOMIC DNA]</scope>
    <source>
        <strain evidence="14">S2_003_000_R2_14</strain>
    </source>
</reference>
<dbReference type="InterPro" id="IPR003660">
    <property type="entry name" value="HAMP_dom"/>
</dbReference>
<dbReference type="SMART" id="SM00388">
    <property type="entry name" value="HisKA"/>
    <property type="match status" value="1"/>
</dbReference>
<feature type="transmembrane region" description="Helical" evidence="11">
    <location>
        <begin position="187"/>
        <end position="206"/>
    </location>
</feature>
<dbReference type="InterPro" id="IPR004358">
    <property type="entry name" value="Sig_transdc_His_kin-like_C"/>
</dbReference>
<keyword evidence="8 11" id="KW-1133">Transmembrane helix</keyword>
<feature type="transmembrane region" description="Helical" evidence="11">
    <location>
        <begin position="33"/>
        <end position="53"/>
    </location>
</feature>
<feature type="domain" description="HAMP" evidence="13">
    <location>
        <begin position="209"/>
        <end position="261"/>
    </location>
</feature>
<dbReference type="EC" id="2.7.13.3" evidence="3"/>
<evidence type="ECO:0000313" key="15">
    <source>
        <dbReference type="Proteomes" id="UP000249061"/>
    </source>
</evidence>
<evidence type="ECO:0000256" key="10">
    <source>
        <dbReference type="ARBA" id="ARBA00023136"/>
    </source>
</evidence>
<dbReference type="Gene3D" id="1.10.287.130">
    <property type="match status" value="1"/>
</dbReference>
<keyword evidence="5" id="KW-0808">Transferase</keyword>
<name>A0A2W5T6V7_9BACT</name>
<evidence type="ECO:0000256" key="2">
    <source>
        <dbReference type="ARBA" id="ARBA00004370"/>
    </source>
</evidence>
<dbReference type="GO" id="GO:0000155">
    <property type="term" value="F:phosphorelay sensor kinase activity"/>
    <property type="evidence" value="ECO:0007669"/>
    <property type="project" value="InterPro"/>
</dbReference>